<keyword evidence="12" id="KW-1185">Reference proteome</keyword>
<comment type="catalytic activity">
    <reaction evidence="6 8">
        <text>dCMP + ATP = dCDP + ADP</text>
        <dbReference type="Rhea" id="RHEA:25094"/>
        <dbReference type="ChEBI" id="CHEBI:30616"/>
        <dbReference type="ChEBI" id="CHEBI:57566"/>
        <dbReference type="ChEBI" id="CHEBI:58593"/>
        <dbReference type="ChEBI" id="CHEBI:456216"/>
        <dbReference type="EC" id="2.7.4.25"/>
    </reaction>
</comment>
<dbReference type="RefSeq" id="WP_185255548.1">
    <property type="nucleotide sequence ID" value="NZ_AP023368.1"/>
</dbReference>
<dbReference type="PANTHER" id="PTHR21299:SF2">
    <property type="entry name" value="CYTIDYLATE KINASE"/>
    <property type="match status" value="1"/>
</dbReference>
<organism evidence="11 12">
    <name type="scientific">Anaerocolumna chitinilytica</name>
    <dbReference type="NCBI Taxonomy" id="1727145"/>
    <lineage>
        <taxon>Bacteria</taxon>
        <taxon>Bacillati</taxon>
        <taxon>Bacillota</taxon>
        <taxon>Clostridia</taxon>
        <taxon>Lachnospirales</taxon>
        <taxon>Lachnospiraceae</taxon>
        <taxon>Anaerocolumna</taxon>
    </lineage>
</organism>
<dbReference type="GO" id="GO:0005829">
    <property type="term" value="C:cytosol"/>
    <property type="evidence" value="ECO:0007669"/>
    <property type="project" value="TreeGrafter"/>
</dbReference>
<evidence type="ECO:0000256" key="2">
    <source>
        <dbReference type="ARBA" id="ARBA00022679"/>
    </source>
</evidence>
<proteinExistence type="inferred from homology"/>
<dbReference type="Pfam" id="PF02224">
    <property type="entry name" value="Cytidylate_kin"/>
    <property type="match status" value="1"/>
</dbReference>
<comment type="catalytic activity">
    <reaction evidence="7 8">
        <text>CMP + ATP = CDP + ADP</text>
        <dbReference type="Rhea" id="RHEA:11600"/>
        <dbReference type="ChEBI" id="CHEBI:30616"/>
        <dbReference type="ChEBI" id="CHEBI:58069"/>
        <dbReference type="ChEBI" id="CHEBI:60377"/>
        <dbReference type="ChEBI" id="CHEBI:456216"/>
        <dbReference type="EC" id="2.7.4.25"/>
    </reaction>
</comment>
<dbReference type="GO" id="GO:0006220">
    <property type="term" value="P:pyrimidine nucleotide metabolic process"/>
    <property type="evidence" value="ECO:0007669"/>
    <property type="project" value="UniProtKB-UniRule"/>
</dbReference>
<evidence type="ECO:0000256" key="7">
    <source>
        <dbReference type="ARBA" id="ARBA00048478"/>
    </source>
</evidence>
<keyword evidence="4 8" id="KW-0418">Kinase</keyword>
<comment type="subcellular location">
    <subcellularLocation>
        <location evidence="8">Cytoplasm</location>
    </subcellularLocation>
</comment>
<sequence>MHKEQKYYNIAIDGPAGAGKSTIAKLVAKELKFIYVDTGAMYRAIGLFAARNGINTEKETELGEAVQKADIQLKYEDGGQQVYLNGENVTEHIRTEEAGKMASAVGKVKAVREKMVELQKKIAESSNVIMDGRDIGTVVLPFADLKVYLTAESKVRAERRYKELTEKGISCNIEEIEKDIVARDYQDMNREVSPLKKAEDAVALDCSYMSIDEVAAAIISLYKKAVSVQ</sequence>
<evidence type="ECO:0000256" key="5">
    <source>
        <dbReference type="ARBA" id="ARBA00022840"/>
    </source>
</evidence>
<keyword evidence="8" id="KW-0963">Cytoplasm</keyword>
<dbReference type="GO" id="GO:0015949">
    <property type="term" value="P:nucleobase-containing small molecule interconversion"/>
    <property type="evidence" value="ECO:0007669"/>
    <property type="project" value="TreeGrafter"/>
</dbReference>
<dbReference type="Gene3D" id="3.40.50.300">
    <property type="entry name" value="P-loop containing nucleotide triphosphate hydrolases"/>
    <property type="match status" value="1"/>
</dbReference>
<evidence type="ECO:0000256" key="1">
    <source>
        <dbReference type="ARBA" id="ARBA00009427"/>
    </source>
</evidence>
<accession>A0A7I8DN59</accession>
<dbReference type="HAMAP" id="MF_00238">
    <property type="entry name" value="Cytidyl_kinase_type1"/>
    <property type="match status" value="1"/>
</dbReference>
<evidence type="ECO:0000313" key="12">
    <source>
        <dbReference type="Proteomes" id="UP000515703"/>
    </source>
</evidence>
<dbReference type="InterPro" id="IPR027417">
    <property type="entry name" value="P-loop_NTPase"/>
</dbReference>
<evidence type="ECO:0000256" key="9">
    <source>
        <dbReference type="SAM" id="Coils"/>
    </source>
</evidence>
<dbReference type="InterPro" id="IPR011994">
    <property type="entry name" value="Cytidylate_kinase_dom"/>
</dbReference>
<keyword evidence="9" id="KW-0175">Coiled coil</keyword>
<dbReference type="GO" id="GO:0036431">
    <property type="term" value="F:dCMP kinase activity"/>
    <property type="evidence" value="ECO:0007669"/>
    <property type="project" value="InterPro"/>
</dbReference>
<dbReference type="KEGG" id="acht:bsdcttw_28600"/>
<dbReference type="NCBIfam" id="TIGR00017">
    <property type="entry name" value="cmk"/>
    <property type="match status" value="1"/>
</dbReference>
<dbReference type="SUPFAM" id="SSF52540">
    <property type="entry name" value="P-loop containing nucleoside triphosphate hydrolases"/>
    <property type="match status" value="1"/>
</dbReference>
<evidence type="ECO:0000256" key="8">
    <source>
        <dbReference type="HAMAP-Rule" id="MF_00238"/>
    </source>
</evidence>
<comment type="similarity">
    <text evidence="1 8">Belongs to the cytidylate kinase family. Type 1 subfamily.</text>
</comment>
<dbReference type="InterPro" id="IPR003136">
    <property type="entry name" value="Cytidylate_kin"/>
</dbReference>
<keyword evidence="5 8" id="KW-0067">ATP-binding</keyword>
<evidence type="ECO:0000313" key="11">
    <source>
        <dbReference type="EMBL" id="BCJ99819.1"/>
    </source>
</evidence>
<evidence type="ECO:0000256" key="6">
    <source>
        <dbReference type="ARBA" id="ARBA00047615"/>
    </source>
</evidence>
<feature type="binding site" evidence="8">
    <location>
        <begin position="14"/>
        <end position="22"/>
    </location>
    <ligand>
        <name>ATP</name>
        <dbReference type="ChEBI" id="CHEBI:30616"/>
    </ligand>
</feature>
<dbReference type="EMBL" id="AP023368">
    <property type="protein sequence ID" value="BCJ99819.1"/>
    <property type="molecule type" value="Genomic_DNA"/>
</dbReference>
<dbReference type="EC" id="2.7.4.25" evidence="8"/>
<evidence type="ECO:0000259" key="10">
    <source>
        <dbReference type="Pfam" id="PF02224"/>
    </source>
</evidence>
<dbReference type="Proteomes" id="UP000515703">
    <property type="component" value="Chromosome"/>
</dbReference>
<feature type="domain" description="Cytidylate kinase" evidence="10">
    <location>
        <begin position="10"/>
        <end position="223"/>
    </location>
</feature>
<keyword evidence="2 8" id="KW-0808">Transferase</keyword>
<keyword evidence="3 8" id="KW-0547">Nucleotide-binding</keyword>
<gene>
    <name evidence="8 11" type="primary">cmk</name>
    <name evidence="11" type="ORF">bsdcttw_28600</name>
</gene>
<dbReference type="AlphaFoldDB" id="A0A7I8DN59"/>
<feature type="coiled-coil region" evidence="9">
    <location>
        <begin position="101"/>
        <end position="128"/>
    </location>
</feature>
<name>A0A7I8DN59_9FIRM</name>
<protein>
    <recommendedName>
        <fullName evidence="8">Cytidylate kinase</fullName>
        <shortName evidence="8">CK</shortName>
        <ecNumber evidence="8">2.7.4.25</ecNumber>
    </recommendedName>
    <alternativeName>
        <fullName evidence="8">Cytidine monophosphate kinase</fullName>
        <shortName evidence="8">CMP kinase</shortName>
    </alternativeName>
</protein>
<reference evidence="11 12" key="1">
    <citation type="submission" date="2020-08" db="EMBL/GenBank/DDBJ databases">
        <title>Draft genome sequencing of an Anaerocolumna strain isolated from anoxic soil subjected to BSD treatment.</title>
        <authorList>
            <person name="Uek A."/>
            <person name="Tonouchi A."/>
        </authorList>
    </citation>
    <scope>NUCLEOTIDE SEQUENCE [LARGE SCALE GENOMIC DNA]</scope>
    <source>
        <strain evidence="11 12">CTTW</strain>
    </source>
</reference>
<dbReference type="CDD" id="cd02020">
    <property type="entry name" value="CMPK"/>
    <property type="match status" value="1"/>
</dbReference>
<dbReference type="GO" id="GO:0005524">
    <property type="term" value="F:ATP binding"/>
    <property type="evidence" value="ECO:0007669"/>
    <property type="project" value="UniProtKB-UniRule"/>
</dbReference>
<dbReference type="PANTHER" id="PTHR21299">
    <property type="entry name" value="CYTIDYLATE KINASE/PANTOATE-BETA-ALANINE LIGASE"/>
    <property type="match status" value="1"/>
</dbReference>
<reference evidence="11 12" key="2">
    <citation type="submission" date="2020-08" db="EMBL/GenBank/DDBJ databases">
        <authorList>
            <person name="Ueki A."/>
            <person name="Tonouchi A."/>
        </authorList>
    </citation>
    <scope>NUCLEOTIDE SEQUENCE [LARGE SCALE GENOMIC DNA]</scope>
    <source>
        <strain evidence="11 12">CTTW</strain>
    </source>
</reference>
<evidence type="ECO:0000256" key="3">
    <source>
        <dbReference type="ARBA" id="ARBA00022741"/>
    </source>
</evidence>
<evidence type="ECO:0000256" key="4">
    <source>
        <dbReference type="ARBA" id="ARBA00022777"/>
    </source>
</evidence>